<protein>
    <recommendedName>
        <fullName evidence="4">PNPLA domain-containing protein</fullName>
    </recommendedName>
</protein>
<accession>A0A7G5II28</accession>
<keyword evidence="1" id="KW-0812">Transmembrane</keyword>
<sequence length="822" mass="88448">MAKAGEDLLAAERDQVARRRRHQGTPADAPVLGLAISGGGIRSATLGLGILQSLSTHGVLGRVDYLSTVSGGSYIGSFLGSLFVPPTARGDADAVDAAVVREHVKTLGHDPLGSPMGLLAVRQLRQFGRYIAPRGAGDLIYGLGIVIRNWIALQLVIGVSLLAIWLSAIKAAVAMRAEFSPTELALLLPPLPFSPLWGLTAIALVWPAGAALAYFMSRRDYFPPPPLQYVKRVWWWVLMLVLALCVWRLVDPPPEMGGTVRLLLAGAAAAIAVALLVDAKVRQAQPPARSDWQSSAVAREDRIRANISRIQASGITLVSALAMAAAADTAALFLATWVTKAALLSGGVLAVAAMLARRFLSKVDVKKGLAIAKKRLGLVVNLAGILLGVLVILFWAAFAHLIAWDDDSLRTAVRLEELVTSPAILDRAVLITVGAALAVAFSPSFLNLSSLSIFYAGRLRRAYLGSSNIDRSDDRYAVGKDQKSDDIRLHCYYHESLAPVHLINVTLNETSGQGSNVVQRDRRGRNIALSPAGMLVSGDDPRNLSARPLDRAEVARFDCPVGEPLPLSAWVGISGAAVSTGLGSRSTVGLALLAGLSNARLGYWWRVERQGGFFAVFRNRPVQAYLLDELNARFVGDAGVRWNLSDGGHFENSGLYELIRRRLPLIIAADNGEDAEYQFADVANLVRKARIDFATGIRFLDAAELDGVLGAGTRIRQAFDGTAGFRADACCATALLARITYPDGGAGTLILLKPRVVADAPLDLIRYQAENAMFPHQSTGDQFFDESQWESYRRLGQLIADRLFAGTPEVPDLWHPAMLRPL</sequence>
<keyword evidence="1" id="KW-0472">Membrane</keyword>
<evidence type="ECO:0008006" key="4">
    <source>
        <dbReference type="Google" id="ProtNLM"/>
    </source>
</evidence>
<feature type="transmembrane region" description="Helical" evidence="1">
    <location>
        <begin position="193"/>
        <end position="213"/>
    </location>
</feature>
<keyword evidence="3" id="KW-1185">Reference proteome</keyword>
<feature type="transmembrane region" description="Helical" evidence="1">
    <location>
        <begin position="380"/>
        <end position="404"/>
    </location>
</feature>
<dbReference type="GO" id="GO:0004623">
    <property type="term" value="F:phospholipase A2 activity"/>
    <property type="evidence" value="ECO:0007669"/>
    <property type="project" value="TreeGrafter"/>
</dbReference>
<dbReference type="AlphaFoldDB" id="A0A7G5II28"/>
<feature type="transmembrane region" description="Helical" evidence="1">
    <location>
        <begin position="233"/>
        <end position="250"/>
    </location>
</feature>
<evidence type="ECO:0000256" key="1">
    <source>
        <dbReference type="SAM" id="Phobius"/>
    </source>
</evidence>
<dbReference type="Gene3D" id="3.40.1090.10">
    <property type="entry name" value="Cytosolic phospholipase A2 catalytic domain"/>
    <property type="match status" value="1"/>
</dbReference>
<dbReference type="Proteomes" id="UP000515292">
    <property type="component" value="Chromosome"/>
</dbReference>
<feature type="transmembrane region" description="Helical" evidence="1">
    <location>
        <begin position="424"/>
        <end position="457"/>
    </location>
</feature>
<feature type="transmembrane region" description="Helical" evidence="1">
    <location>
        <begin position="262"/>
        <end position="279"/>
    </location>
</feature>
<proteinExistence type="predicted"/>
<dbReference type="SUPFAM" id="SSF52151">
    <property type="entry name" value="FabD/lysophospholipase-like"/>
    <property type="match status" value="2"/>
</dbReference>
<reference evidence="2 3" key="1">
    <citation type="submission" date="2020-07" db="EMBL/GenBank/DDBJ databases">
        <title>Complete genome sequence for Sandaracinobacter sp. M6.</title>
        <authorList>
            <person name="Tang Y."/>
            <person name="Liu Q."/>
            <person name="Guo Z."/>
            <person name="Lei P."/>
            <person name="Huang B."/>
        </authorList>
    </citation>
    <scope>NUCLEOTIDE SEQUENCE [LARGE SCALE GENOMIC DNA]</scope>
    <source>
        <strain evidence="2 3">M6</strain>
    </source>
</reference>
<feature type="transmembrane region" description="Helical" evidence="1">
    <location>
        <begin position="150"/>
        <end position="173"/>
    </location>
</feature>
<dbReference type="RefSeq" id="WP_182296456.1">
    <property type="nucleotide sequence ID" value="NZ_CP059851.1"/>
</dbReference>
<dbReference type="PANTHER" id="PTHR10728:SF40">
    <property type="entry name" value="PATATIN FAMILY PROTEIN"/>
    <property type="match status" value="1"/>
</dbReference>
<feature type="transmembrane region" description="Helical" evidence="1">
    <location>
        <begin position="341"/>
        <end position="360"/>
    </location>
</feature>
<dbReference type="GO" id="GO:0046475">
    <property type="term" value="P:glycerophospholipid catabolic process"/>
    <property type="evidence" value="ECO:0007669"/>
    <property type="project" value="TreeGrafter"/>
</dbReference>
<evidence type="ECO:0000313" key="3">
    <source>
        <dbReference type="Proteomes" id="UP000515292"/>
    </source>
</evidence>
<keyword evidence="1" id="KW-1133">Transmembrane helix</keyword>
<name>A0A7G5II28_9SPHN</name>
<dbReference type="InterPro" id="IPR016035">
    <property type="entry name" value="Acyl_Trfase/lysoPLipase"/>
</dbReference>
<dbReference type="KEGG" id="sand:H3309_00435"/>
<dbReference type="PANTHER" id="PTHR10728">
    <property type="entry name" value="CYTOSOLIC PHOSPHOLIPASE A2"/>
    <property type="match status" value="1"/>
</dbReference>
<organism evidence="2 3">
    <name type="scientific">Sandaracinobacteroides saxicola</name>
    <dbReference type="NCBI Taxonomy" id="2759707"/>
    <lineage>
        <taxon>Bacteria</taxon>
        <taxon>Pseudomonadati</taxon>
        <taxon>Pseudomonadota</taxon>
        <taxon>Alphaproteobacteria</taxon>
        <taxon>Sphingomonadales</taxon>
        <taxon>Sphingosinicellaceae</taxon>
        <taxon>Sandaracinobacteroides</taxon>
    </lineage>
</organism>
<feature type="transmembrane region" description="Helical" evidence="1">
    <location>
        <begin position="312"/>
        <end position="335"/>
    </location>
</feature>
<evidence type="ECO:0000313" key="2">
    <source>
        <dbReference type="EMBL" id="QMW23020.1"/>
    </source>
</evidence>
<gene>
    <name evidence="2" type="ORF">H3309_00435</name>
</gene>
<dbReference type="EMBL" id="CP059851">
    <property type="protein sequence ID" value="QMW23020.1"/>
    <property type="molecule type" value="Genomic_DNA"/>
</dbReference>
<dbReference type="GO" id="GO:0005829">
    <property type="term" value="C:cytosol"/>
    <property type="evidence" value="ECO:0007669"/>
    <property type="project" value="TreeGrafter"/>
</dbReference>